<sequence>MKEGSMSYRVLALLTAALVCPTFASGACTKDTVPLSLPIQRLDERLQDLTRETGCFIQVDSATLGNLKAPALSGALTIQQALRQSLKGSRLKSRFVKDHWQITSTRRVDDHPIHDSFIQPW</sequence>
<feature type="signal peptide" evidence="1">
    <location>
        <begin position="1"/>
        <end position="26"/>
    </location>
</feature>
<reference evidence="2" key="1">
    <citation type="submission" date="2013-04" db="EMBL/GenBank/DDBJ databases">
        <title>The genome sequencing project of 58 acetic acid bacteria.</title>
        <authorList>
            <person name="Okamoto-Kainuma A."/>
            <person name="Ishikawa M."/>
            <person name="Umino S."/>
            <person name="Koizumi Y."/>
            <person name="Shiwa Y."/>
            <person name="Yoshikawa H."/>
            <person name="Matsutani M."/>
            <person name="Matsushita K."/>
        </authorList>
    </citation>
    <scope>NUCLEOTIDE SEQUENCE</scope>
    <source>
        <strain evidence="2">NRIC 0228</strain>
    </source>
</reference>
<evidence type="ECO:0000256" key="1">
    <source>
        <dbReference type="SAM" id="SignalP"/>
    </source>
</evidence>
<feature type="chain" id="PRO_5045549908" description="Secretin/TonB short N-terminal domain-containing protein" evidence="1">
    <location>
        <begin position="27"/>
        <end position="121"/>
    </location>
</feature>
<dbReference type="PROSITE" id="PS51257">
    <property type="entry name" value="PROKAR_LIPOPROTEIN"/>
    <property type="match status" value="1"/>
</dbReference>
<accession>A0ABQ0Q7G3</accession>
<name>A0ABQ0Q7G3_9PROT</name>
<dbReference type="Gene3D" id="3.55.50.30">
    <property type="match status" value="1"/>
</dbReference>
<organism evidence="2 3">
    <name type="scientific">Gluconobacter frateurii NRIC 0228</name>
    <dbReference type="NCBI Taxonomy" id="1307946"/>
    <lineage>
        <taxon>Bacteria</taxon>
        <taxon>Pseudomonadati</taxon>
        <taxon>Pseudomonadota</taxon>
        <taxon>Alphaproteobacteria</taxon>
        <taxon>Acetobacterales</taxon>
        <taxon>Acetobacteraceae</taxon>
        <taxon>Gluconobacter</taxon>
    </lineage>
</organism>
<dbReference type="EMBL" id="BAQW01000001">
    <property type="protein sequence ID" value="GBR07832.1"/>
    <property type="molecule type" value="Genomic_DNA"/>
</dbReference>
<comment type="caution">
    <text evidence="2">The sequence shown here is derived from an EMBL/GenBank/DDBJ whole genome shotgun (WGS) entry which is preliminary data.</text>
</comment>
<evidence type="ECO:0000313" key="3">
    <source>
        <dbReference type="Proteomes" id="UP001061070"/>
    </source>
</evidence>
<keyword evidence="1" id="KW-0732">Signal</keyword>
<evidence type="ECO:0000313" key="2">
    <source>
        <dbReference type="EMBL" id="GBR07832.1"/>
    </source>
</evidence>
<gene>
    <name evidence="2" type="ORF">AA0228_0143</name>
</gene>
<evidence type="ECO:0008006" key="4">
    <source>
        <dbReference type="Google" id="ProtNLM"/>
    </source>
</evidence>
<proteinExistence type="predicted"/>
<protein>
    <recommendedName>
        <fullName evidence="4">Secretin/TonB short N-terminal domain-containing protein</fullName>
    </recommendedName>
</protein>
<keyword evidence="3" id="KW-1185">Reference proteome</keyword>
<dbReference type="Proteomes" id="UP001061070">
    <property type="component" value="Unassembled WGS sequence"/>
</dbReference>